<dbReference type="Proteomes" id="UP000500953">
    <property type="component" value="Chromosome"/>
</dbReference>
<dbReference type="AlphaFoldDB" id="A0A6G9Z6Z1"/>
<reference evidence="1 2" key="1">
    <citation type="journal article" date="2019" name="ACS Chem. Biol.">
        <title>Identification and Mobilization of a Cryptic Antibiotic Biosynthesis Gene Locus from a Human-Pathogenic Nocardia Isolate.</title>
        <authorList>
            <person name="Herisse M."/>
            <person name="Ishida K."/>
            <person name="Porter J.L."/>
            <person name="Howden B."/>
            <person name="Hertweck C."/>
            <person name="Stinear T.P."/>
            <person name="Pidot S.J."/>
        </authorList>
    </citation>
    <scope>NUCLEOTIDE SEQUENCE [LARGE SCALE GENOMIC DNA]</scope>
    <source>
        <strain evidence="1 2">AUSMDU00012715</strain>
    </source>
</reference>
<sequence length="124" mass="13898">MTGTWTTLAGSDFDRADQNVPVHECDRDIGLDTTTLHAPPEAMRAALDPAEFTDRIDQAWTTPLDLEDDYGPRSPITDTANHFLQTSHIHTAATDPDNSPVVHWPEPSPLEPWWNTIMRPARPM</sequence>
<gene>
    <name evidence="1" type="ORF">F6W96_26580</name>
</gene>
<name>A0A6G9Z6Z1_9NOCA</name>
<organism evidence="1 2">
    <name type="scientific">Nocardia terpenica</name>
    <dbReference type="NCBI Taxonomy" id="455432"/>
    <lineage>
        <taxon>Bacteria</taxon>
        <taxon>Bacillati</taxon>
        <taxon>Actinomycetota</taxon>
        <taxon>Actinomycetes</taxon>
        <taxon>Mycobacteriales</taxon>
        <taxon>Nocardiaceae</taxon>
        <taxon>Nocardia</taxon>
    </lineage>
</organism>
<proteinExistence type="predicted"/>
<evidence type="ECO:0000313" key="2">
    <source>
        <dbReference type="Proteomes" id="UP000500953"/>
    </source>
</evidence>
<dbReference type="EMBL" id="CP046173">
    <property type="protein sequence ID" value="QIS21369.1"/>
    <property type="molecule type" value="Genomic_DNA"/>
</dbReference>
<evidence type="ECO:0000313" key="1">
    <source>
        <dbReference type="EMBL" id="QIS21369.1"/>
    </source>
</evidence>
<dbReference type="RefSeq" id="WP_167488663.1">
    <property type="nucleotide sequence ID" value="NZ_CP046173.1"/>
</dbReference>
<accession>A0A6G9Z6Z1</accession>
<protein>
    <submittedName>
        <fullName evidence="1">Uncharacterized protein</fullName>
    </submittedName>
</protein>